<protein>
    <submittedName>
        <fullName evidence="1">Putative nucleotide-binding protein containing TIR-like domain protein</fullName>
    </submittedName>
</protein>
<proteinExistence type="predicted"/>
<dbReference type="Proteomes" id="UP000217696">
    <property type="component" value="Chromosome"/>
</dbReference>
<dbReference type="InterPro" id="IPR019302">
    <property type="entry name" value="CAP12/PCTIR_TIR_dom"/>
</dbReference>
<dbReference type="EMBL" id="AP017312">
    <property type="protein sequence ID" value="BAU28225.1"/>
    <property type="molecule type" value="Genomic_DNA"/>
</dbReference>
<evidence type="ECO:0000313" key="1">
    <source>
        <dbReference type="EMBL" id="BAU28225.1"/>
    </source>
</evidence>
<dbReference type="RefSeq" id="WP_197703119.1">
    <property type="nucleotide sequence ID" value="NZ_AP017312.1"/>
</dbReference>
<gene>
    <name evidence="1" type="ORF">CB4_02399</name>
</gene>
<dbReference type="GO" id="GO:0050135">
    <property type="term" value="F:NADP+ nucleosidase activity"/>
    <property type="evidence" value="ECO:0007669"/>
    <property type="project" value="InterPro"/>
</dbReference>
<accession>A0A0U5AWW8</accession>
<dbReference type="AlphaFoldDB" id="A0A0U5AWW8"/>
<keyword evidence="2" id="KW-1185">Reference proteome</keyword>
<dbReference type="Pfam" id="PF10137">
    <property type="entry name" value="CAP12-PCTIR_TIR"/>
    <property type="match status" value="1"/>
</dbReference>
<organism evidence="1 2">
    <name type="scientific">Aneurinibacillus soli</name>
    <dbReference type="NCBI Taxonomy" id="1500254"/>
    <lineage>
        <taxon>Bacteria</taxon>
        <taxon>Bacillati</taxon>
        <taxon>Bacillota</taxon>
        <taxon>Bacilli</taxon>
        <taxon>Bacillales</taxon>
        <taxon>Paenibacillaceae</taxon>
        <taxon>Aneurinibacillus group</taxon>
        <taxon>Aneurinibacillus</taxon>
    </lineage>
</organism>
<name>A0A0U5AWW8_9BACL</name>
<evidence type="ECO:0000313" key="2">
    <source>
        <dbReference type="Proteomes" id="UP000217696"/>
    </source>
</evidence>
<reference evidence="1 2" key="1">
    <citation type="submission" date="2015-12" db="EMBL/GenBank/DDBJ databases">
        <title>Genome sequence of Aneurinibacillus soli.</title>
        <authorList>
            <person name="Lee J.S."/>
            <person name="Lee K.C."/>
            <person name="Kim K.K."/>
            <person name="Lee B.W."/>
        </authorList>
    </citation>
    <scope>NUCLEOTIDE SEQUENCE [LARGE SCALE GENOMIC DNA]</scope>
    <source>
        <strain evidence="1 2">CB4</strain>
    </source>
</reference>
<dbReference type="KEGG" id="asoc:CB4_02399"/>
<sequence>MTKKSRKLPSLNVSREEAANKILKQIEKGKQLGDFSIYGQEDLRKAESEKTKWSNYNYDLLLTLFSDDSIAEEYNYVGPFMIMGDYTFQDEVKDFRKDANEKVERLESILHRLELYTEAIQVDYESDIPQNPVTSNRKIFIVHGQDNETKLTVTRFLEKLDFEPVILHEQANQGRTIIEKFEANSDVSFAIVLLTPDDIGYKKEQPEEAKSRARQNVIFELGFFMGRLGRNKVCALIKGDLEILSDIQGVVYTTMAGSWEIELARELSQAGLEVDFNKLFK</sequence>